<protein>
    <submittedName>
        <fullName evidence="2">Uncharacterized protein</fullName>
    </submittedName>
</protein>
<keyword evidence="3" id="KW-1185">Reference proteome</keyword>
<feature type="transmembrane region" description="Helical" evidence="1">
    <location>
        <begin position="339"/>
        <end position="358"/>
    </location>
</feature>
<feature type="transmembrane region" description="Helical" evidence="1">
    <location>
        <begin position="108"/>
        <end position="127"/>
    </location>
</feature>
<feature type="transmembrane region" description="Helical" evidence="1">
    <location>
        <begin position="139"/>
        <end position="159"/>
    </location>
</feature>
<feature type="transmembrane region" description="Helical" evidence="1">
    <location>
        <begin position="227"/>
        <end position="245"/>
    </location>
</feature>
<gene>
    <name evidence="2" type="ORF">DSM5745_03693</name>
</gene>
<proteinExistence type="predicted"/>
<keyword evidence="1" id="KW-0472">Membrane</keyword>
<feature type="transmembrane region" description="Helical" evidence="1">
    <location>
        <begin position="12"/>
        <end position="30"/>
    </location>
</feature>
<dbReference type="AlphaFoldDB" id="A0A3D8SLJ5"/>
<evidence type="ECO:0000313" key="2">
    <source>
        <dbReference type="EMBL" id="RDW87051.1"/>
    </source>
</evidence>
<feature type="transmembrane region" description="Helical" evidence="1">
    <location>
        <begin position="307"/>
        <end position="327"/>
    </location>
</feature>
<feature type="transmembrane region" description="Helical" evidence="1">
    <location>
        <begin position="274"/>
        <end position="295"/>
    </location>
</feature>
<dbReference type="RefSeq" id="XP_026606575.1">
    <property type="nucleotide sequence ID" value="XM_026745709.1"/>
</dbReference>
<name>A0A3D8SLJ5_9EURO</name>
<evidence type="ECO:0000256" key="1">
    <source>
        <dbReference type="SAM" id="Phobius"/>
    </source>
</evidence>
<sequence>MTATEQCCSSEIAWPTLFFWMVCFAINSMAQPTGMVLGLRYRHQAILRSSPILSACDILGVMASMVYSAPKSATDVREQAGRILIDRTADTDGNPDTRKIADLEHQAISRWVGFILGALPQFIKLFASKGIPFSQALGAMYLSSWLLFELVIVIAKIDADNLTTTTTSPESRGTKRLAKIWALVALTLDIAIWSLPTWLMWTKATADYVSGPSVSTLHVATIIGREIVRIGWILVSLFALCWPMWTEVRAILGDLGVLTVSESATHNRLTPISLFGRMAMCAHCLSPAWALLYGWNHLTPRVGTTLLIALPLIYILSPLGAGALMVLEYRYRTRRVVGAAFRFSALFVQPLVLYALVYDPEGTEQPEWSKWLG</sequence>
<feature type="transmembrane region" description="Helical" evidence="1">
    <location>
        <begin position="50"/>
        <end position="69"/>
    </location>
</feature>
<feature type="transmembrane region" description="Helical" evidence="1">
    <location>
        <begin position="180"/>
        <end position="201"/>
    </location>
</feature>
<reference evidence="2 3" key="1">
    <citation type="journal article" date="2018" name="IMA Fungus">
        <title>IMA Genome-F 9: Draft genome sequence of Annulohypoxylon stygium, Aspergillus mulundensis, Berkeleyomyces basicola (syn. Thielaviopsis basicola), Ceratocystis smalleyi, two Cercospora beticola strains, Coleophoma cylindrospora, Fusarium fracticaudum, Phialophora cf. hyalina, and Morchella septimelata.</title>
        <authorList>
            <person name="Wingfield B.D."/>
            <person name="Bills G.F."/>
            <person name="Dong Y."/>
            <person name="Huang W."/>
            <person name="Nel W.J."/>
            <person name="Swalarsk-Parry B.S."/>
            <person name="Vaghefi N."/>
            <person name="Wilken P.M."/>
            <person name="An Z."/>
            <person name="de Beer Z.W."/>
            <person name="De Vos L."/>
            <person name="Chen L."/>
            <person name="Duong T.A."/>
            <person name="Gao Y."/>
            <person name="Hammerbacher A."/>
            <person name="Kikkert J.R."/>
            <person name="Li Y."/>
            <person name="Li H."/>
            <person name="Li K."/>
            <person name="Li Q."/>
            <person name="Liu X."/>
            <person name="Ma X."/>
            <person name="Naidoo K."/>
            <person name="Pethybridge S.J."/>
            <person name="Sun J."/>
            <person name="Steenkamp E.T."/>
            <person name="van der Nest M.A."/>
            <person name="van Wyk S."/>
            <person name="Wingfield M.J."/>
            <person name="Xiong C."/>
            <person name="Yue Q."/>
            <person name="Zhang X."/>
        </authorList>
    </citation>
    <scope>NUCLEOTIDE SEQUENCE [LARGE SCALE GENOMIC DNA]</scope>
    <source>
        <strain evidence="2 3">DSM 5745</strain>
    </source>
</reference>
<evidence type="ECO:0000313" key="3">
    <source>
        <dbReference type="Proteomes" id="UP000256690"/>
    </source>
</evidence>
<dbReference type="GeneID" id="38114063"/>
<organism evidence="2 3">
    <name type="scientific">Aspergillus mulundensis</name>
    <dbReference type="NCBI Taxonomy" id="1810919"/>
    <lineage>
        <taxon>Eukaryota</taxon>
        <taxon>Fungi</taxon>
        <taxon>Dikarya</taxon>
        <taxon>Ascomycota</taxon>
        <taxon>Pezizomycotina</taxon>
        <taxon>Eurotiomycetes</taxon>
        <taxon>Eurotiomycetidae</taxon>
        <taxon>Eurotiales</taxon>
        <taxon>Aspergillaceae</taxon>
        <taxon>Aspergillus</taxon>
        <taxon>Aspergillus subgen. Nidulantes</taxon>
    </lineage>
</organism>
<accession>A0A3D8SLJ5</accession>
<dbReference type="Proteomes" id="UP000256690">
    <property type="component" value="Unassembled WGS sequence"/>
</dbReference>
<dbReference type="OrthoDB" id="4524712at2759"/>
<dbReference type="EMBL" id="PVWQ01000003">
    <property type="protein sequence ID" value="RDW87051.1"/>
    <property type="molecule type" value="Genomic_DNA"/>
</dbReference>
<keyword evidence="1" id="KW-0812">Transmembrane</keyword>
<keyword evidence="1" id="KW-1133">Transmembrane helix</keyword>
<comment type="caution">
    <text evidence="2">The sequence shown here is derived from an EMBL/GenBank/DDBJ whole genome shotgun (WGS) entry which is preliminary data.</text>
</comment>